<keyword evidence="2" id="KW-0472">Membrane</keyword>
<reference evidence="3 4" key="1">
    <citation type="submission" date="2019-03" db="EMBL/GenBank/DDBJ databases">
        <title>Lake Tanganyika Metagenome-Assembled Genomes (MAGs).</title>
        <authorList>
            <person name="Tran P."/>
        </authorList>
    </citation>
    <scope>NUCLEOTIDE SEQUENCE [LARGE SCALE GENOMIC DNA]</scope>
    <source>
        <strain evidence="3">K_DeepCast_65m_m2_236</strain>
    </source>
</reference>
<dbReference type="Proteomes" id="UP000703893">
    <property type="component" value="Unassembled WGS sequence"/>
</dbReference>
<gene>
    <name evidence="3" type="ORF">FJZ00_00115</name>
</gene>
<evidence type="ECO:0000256" key="2">
    <source>
        <dbReference type="SAM" id="Phobius"/>
    </source>
</evidence>
<accession>A0A937X3G3</accession>
<feature type="transmembrane region" description="Helical" evidence="2">
    <location>
        <begin position="6"/>
        <end position="30"/>
    </location>
</feature>
<evidence type="ECO:0000313" key="4">
    <source>
        <dbReference type="Proteomes" id="UP000703893"/>
    </source>
</evidence>
<comment type="similarity">
    <text evidence="1">Belongs to the BioY family.</text>
</comment>
<evidence type="ECO:0000256" key="1">
    <source>
        <dbReference type="ARBA" id="ARBA00010692"/>
    </source>
</evidence>
<sequence length="189" mass="19878">AEEYAHWKGLVAGLCTITLQVPSVWLTGVFLRPWHAAMAQAVMLAVGLAGLPIFLEGGGPAYALKPTFGYLLGFIPAAWLIAKFAPRGPAGAFLGMVVGQTTMWLIGVAWQVVATRPAGLLDGMLWARSFAGVLQLVPTYLVLMAGITLALGLAGMVKRSFLPVKDQGEGAVVDQVDGHHRAKDSGAGR</sequence>
<feature type="non-terminal residue" evidence="3">
    <location>
        <position position="1"/>
    </location>
</feature>
<dbReference type="InterPro" id="IPR003784">
    <property type="entry name" value="BioY"/>
</dbReference>
<dbReference type="Pfam" id="PF02632">
    <property type="entry name" value="BioY"/>
    <property type="match status" value="1"/>
</dbReference>
<name>A0A937X3G3_9BACT</name>
<proteinExistence type="inferred from homology"/>
<feature type="transmembrane region" description="Helical" evidence="2">
    <location>
        <begin position="92"/>
        <end position="113"/>
    </location>
</feature>
<keyword evidence="2" id="KW-1133">Transmembrane helix</keyword>
<dbReference type="PANTHER" id="PTHR34295">
    <property type="entry name" value="BIOTIN TRANSPORTER BIOY"/>
    <property type="match status" value="1"/>
</dbReference>
<comment type="caution">
    <text evidence="3">The sequence shown here is derived from an EMBL/GenBank/DDBJ whole genome shotgun (WGS) entry which is preliminary data.</text>
</comment>
<dbReference type="GO" id="GO:0005886">
    <property type="term" value="C:plasma membrane"/>
    <property type="evidence" value="ECO:0007669"/>
    <property type="project" value="InterPro"/>
</dbReference>
<dbReference type="AlphaFoldDB" id="A0A937X3G3"/>
<feature type="transmembrane region" description="Helical" evidence="2">
    <location>
        <begin position="37"/>
        <end position="55"/>
    </location>
</feature>
<feature type="transmembrane region" description="Helical" evidence="2">
    <location>
        <begin position="67"/>
        <end position="85"/>
    </location>
</feature>
<evidence type="ECO:0000313" key="3">
    <source>
        <dbReference type="EMBL" id="MBM3273524.1"/>
    </source>
</evidence>
<organism evidence="3 4">
    <name type="scientific">Candidatus Tanganyikabacteria bacterium</name>
    <dbReference type="NCBI Taxonomy" id="2961651"/>
    <lineage>
        <taxon>Bacteria</taxon>
        <taxon>Bacillati</taxon>
        <taxon>Candidatus Sericytochromatia</taxon>
        <taxon>Candidatus Tanganyikabacteria</taxon>
    </lineage>
</organism>
<dbReference type="GO" id="GO:0015225">
    <property type="term" value="F:biotin transmembrane transporter activity"/>
    <property type="evidence" value="ECO:0007669"/>
    <property type="project" value="InterPro"/>
</dbReference>
<keyword evidence="2" id="KW-0812">Transmembrane</keyword>
<dbReference type="Gene3D" id="1.10.1760.20">
    <property type="match status" value="1"/>
</dbReference>
<protein>
    <submittedName>
        <fullName evidence="3">Biotin transporter BioY</fullName>
    </submittedName>
</protein>
<feature type="transmembrane region" description="Helical" evidence="2">
    <location>
        <begin position="133"/>
        <end position="157"/>
    </location>
</feature>
<dbReference type="EMBL" id="VGJX01000002">
    <property type="protein sequence ID" value="MBM3273524.1"/>
    <property type="molecule type" value="Genomic_DNA"/>
</dbReference>
<dbReference type="PANTHER" id="PTHR34295:SF1">
    <property type="entry name" value="BIOTIN TRANSPORTER BIOY"/>
    <property type="match status" value="1"/>
</dbReference>